<reference evidence="2 3" key="1">
    <citation type="submission" date="2013-01" db="EMBL/GenBank/DDBJ databases">
        <authorList>
            <person name="Harkins D.M."/>
            <person name="Durkin A.S."/>
            <person name="Brinkac L.M."/>
            <person name="Haft D.H."/>
            <person name="Selengut J.D."/>
            <person name="Sanka R."/>
            <person name="DePew J."/>
            <person name="Purushe J."/>
            <person name="Matthias M.A."/>
            <person name="Vinetz J.M."/>
            <person name="Sutton G.G."/>
            <person name="Nierman W.C."/>
            <person name="Fouts D.E."/>
        </authorList>
    </citation>
    <scope>NUCLEOTIDE SEQUENCE [LARGE SCALE GENOMIC DNA]</scope>
    <source>
        <strain evidence="2 3">HAI1536</strain>
    </source>
</reference>
<accession>M6VQH6</accession>
<dbReference type="AlphaFoldDB" id="M6VQH6"/>
<feature type="domain" description="SprT-like" evidence="1">
    <location>
        <begin position="135"/>
        <end position="227"/>
    </location>
</feature>
<dbReference type="STRING" id="28182.GCA_001568325_02248"/>
<dbReference type="GeneID" id="23203949"/>
<dbReference type="EMBL" id="AKWD02000007">
    <property type="protein sequence ID" value="EMO55319.1"/>
    <property type="molecule type" value="Genomic_DNA"/>
</dbReference>
<dbReference type="Proteomes" id="UP000012112">
    <property type="component" value="Unassembled WGS sequence"/>
</dbReference>
<dbReference type="Pfam" id="PF10263">
    <property type="entry name" value="SprT-like"/>
    <property type="match status" value="1"/>
</dbReference>
<gene>
    <name evidence="2" type="ORF">LEP1GSC172_1369</name>
</gene>
<evidence type="ECO:0000313" key="3">
    <source>
        <dbReference type="Proteomes" id="UP000012112"/>
    </source>
</evidence>
<dbReference type="OrthoDB" id="342878at2"/>
<protein>
    <submittedName>
        <fullName evidence="2">PF01863 family protein</fullName>
    </submittedName>
</protein>
<organism evidence="2 3">
    <name type="scientific">Leptospira noguchii</name>
    <dbReference type="NCBI Taxonomy" id="28182"/>
    <lineage>
        <taxon>Bacteria</taxon>
        <taxon>Pseudomonadati</taxon>
        <taxon>Spirochaetota</taxon>
        <taxon>Spirochaetia</taxon>
        <taxon>Leptospirales</taxon>
        <taxon>Leptospiraceae</taxon>
        <taxon>Leptospira</taxon>
    </lineage>
</organism>
<dbReference type="GO" id="GO:0006950">
    <property type="term" value="P:response to stress"/>
    <property type="evidence" value="ECO:0007669"/>
    <property type="project" value="UniProtKB-ARBA"/>
</dbReference>
<dbReference type="Gene3D" id="3.30.2010.10">
    <property type="entry name" value="Metalloproteases ('zincins'), catalytic domain"/>
    <property type="match status" value="1"/>
</dbReference>
<evidence type="ECO:0000259" key="1">
    <source>
        <dbReference type="Pfam" id="PF10263"/>
    </source>
</evidence>
<proteinExistence type="predicted"/>
<dbReference type="RefSeq" id="WP_002176523.1">
    <property type="nucleotide sequence ID" value="NZ_AKWD02000007.1"/>
</dbReference>
<comment type="caution">
    <text evidence="2">The sequence shown here is derived from an EMBL/GenBank/DDBJ whole genome shotgun (WGS) entry which is preliminary data.</text>
</comment>
<evidence type="ECO:0000313" key="2">
    <source>
        <dbReference type="EMBL" id="EMO55319.1"/>
    </source>
</evidence>
<sequence length="249" mass="29550">MFSTFQNQTEKIESSFVLSILEKRIFEFYKLPNGKFLKEKKFGIKFYPYSNLGSSIRVSSEKLEFKIHSSYLNSEPKNLEAVIDLLLFKLLKHPIPDGLEDTIRKFYKNHTDQKISSNRNRKQVQRSSSQNKKLRDILEKLNDSYLKIDLSNLEIFWGKSKSTTRLGHYDPTHTMIVINPILSVPSVPDFVLEYIVFHELLHVYFPVIRKQGRNVIHGREFKKLEKKFLHYKQANSWLKSEHFRNMILH</sequence>
<name>M6VQH6_9LEPT</name>
<dbReference type="InterPro" id="IPR006640">
    <property type="entry name" value="SprT-like_domain"/>
</dbReference>